<comment type="cofactor">
    <cofactor evidence="1">
        <name>Mg(2+)</name>
        <dbReference type="ChEBI" id="CHEBI:18420"/>
    </cofactor>
</comment>
<keyword evidence="9" id="KW-0460">Magnesium</keyword>
<dbReference type="PANTHER" id="PTHR13697">
    <property type="entry name" value="PHOSPHOFRUCTOKINASE"/>
    <property type="match status" value="1"/>
</dbReference>
<dbReference type="Gene3D" id="3.40.50.460">
    <property type="entry name" value="Phosphofructokinase domain"/>
    <property type="match status" value="1"/>
</dbReference>
<dbReference type="SUPFAM" id="SSF53784">
    <property type="entry name" value="Phosphofructokinase"/>
    <property type="match status" value="1"/>
</dbReference>
<dbReference type="GO" id="GO:0016208">
    <property type="term" value="F:AMP binding"/>
    <property type="evidence" value="ECO:0007669"/>
    <property type="project" value="TreeGrafter"/>
</dbReference>
<dbReference type="GO" id="GO:0005945">
    <property type="term" value="C:6-phosphofructokinase complex"/>
    <property type="evidence" value="ECO:0007669"/>
    <property type="project" value="TreeGrafter"/>
</dbReference>
<dbReference type="GO" id="GO:0048029">
    <property type="term" value="F:monosaccharide binding"/>
    <property type="evidence" value="ECO:0007669"/>
    <property type="project" value="TreeGrafter"/>
</dbReference>
<keyword evidence="8 12" id="KW-0418">Kinase</keyword>
<dbReference type="InterPro" id="IPR022953">
    <property type="entry name" value="ATP_PFK"/>
</dbReference>
<dbReference type="GO" id="GO:0061621">
    <property type="term" value="P:canonical glycolysis"/>
    <property type="evidence" value="ECO:0007669"/>
    <property type="project" value="TreeGrafter"/>
</dbReference>
<evidence type="ECO:0000256" key="7">
    <source>
        <dbReference type="ARBA" id="ARBA00022723"/>
    </source>
</evidence>
<keyword evidence="5" id="KW-0963">Cytoplasm</keyword>
<organism evidence="12">
    <name type="scientific">hydrothermal vent metagenome</name>
    <dbReference type="NCBI Taxonomy" id="652676"/>
    <lineage>
        <taxon>unclassified sequences</taxon>
        <taxon>metagenomes</taxon>
        <taxon>ecological metagenomes</taxon>
    </lineage>
</organism>
<evidence type="ECO:0000256" key="5">
    <source>
        <dbReference type="ARBA" id="ARBA00022490"/>
    </source>
</evidence>
<dbReference type="InterPro" id="IPR000023">
    <property type="entry name" value="Phosphofructokinase_dom"/>
</dbReference>
<evidence type="ECO:0000256" key="8">
    <source>
        <dbReference type="ARBA" id="ARBA00022777"/>
    </source>
</evidence>
<dbReference type="UniPathway" id="UPA00109">
    <property type="reaction ID" value="UER00182"/>
</dbReference>
<comment type="subcellular location">
    <subcellularLocation>
        <location evidence="2">Cytoplasm</location>
    </subcellularLocation>
</comment>
<dbReference type="GO" id="GO:0070095">
    <property type="term" value="F:fructose-6-phosphate binding"/>
    <property type="evidence" value="ECO:0007669"/>
    <property type="project" value="TreeGrafter"/>
</dbReference>
<proteinExistence type="predicted"/>
<dbReference type="PANTHER" id="PTHR13697:SF52">
    <property type="entry name" value="ATP-DEPENDENT 6-PHOSPHOFRUCTOKINASE 3"/>
    <property type="match status" value="1"/>
</dbReference>
<dbReference type="EC" id="2.7.1.11" evidence="4"/>
<keyword evidence="10" id="KW-0324">Glycolysis</keyword>
<dbReference type="GO" id="GO:0046872">
    <property type="term" value="F:metal ion binding"/>
    <property type="evidence" value="ECO:0007669"/>
    <property type="project" value="UniProtKB-KW"/>
</dbReference>
<feature type="domain" description="Phosphofructokinase" evidence="11">
    <location>
        <begin position="3"/>
        <end position="298"/>
    </location>
</feature>
<keyword evidence="7" id="KW-0479">Metal-binding</keyword>
<dbReference type="GO" id="GO:0005524">
    <property type="term" value="F:ATP binding"/>
    <property type="evidence" value="ECO:0007669"/>
    <property type="project" value="InterPro"/>
</dbReference>
<accession>A0A3B1DFZ2</accession>
<dbReference type="PIRSF" id="PIRSF000532">
    <property type="entry name" value="ATP_PFK_prok"/>
    <property type="match status" value="1"/>
</dbReference>
<dbReference type="GO" id="GO:0042802">
    <property type="term" value="F:identical protein binding"/>
    <property type="evidence" value="ECO:0007669"/>
    <property type="project" value="TreeGrafter"/>
</dbReference>
<dbReference type="GO" id="GO:0003872">
    <property type="term" value="F:6-phosphofructokinase activity"/>
    <property type="evidence" value="ECO:0007669"/>
    <property type="project" value="UniProtKB-EC"/>
</dbReference>
<dbReference type="AlphaFoldDB" id="A0A3B1DFZ2"/>
<keyword evidence="6 12" id="KW-0808">Transferase</keyword>
<evidence type="ECO:0000256" key="1">
    <source>
        <dbReference type="ARBA" id="ARBA00001946"/>
    </source>
</evidence>
<dbReference type="GO" id="GO:0030388">
    <property type="term" value="P:fructose 1,6-bisphosphate metabolic process"/>
    <property type="evidence" value="ECO:0007669"/>
    <property type="project" value="TreeGrafter"/>
</dbReference>
<dbReference type="EMBL" id="UOGJ01000137">
    <property type="protein sequence ID" value="VAX37781.1"/>
    <property type="molecule type" value="Genomic_DNA"/>
</dbReference>
<evidence type="ECO:0000256" key="10">
    <source>
        <dbReference type="ARBA" id="ARBA00023152"/>
    </source>
</evidence>
<dbReference type="NCBIfam" id="NF002872">
    <property type="entry name" value="PRK03202.1"/>
    <property type="match status" value="1"/>
</dbReference>
<reference evidence="12" key="1">
    <citation type="submission" date="2018-06" db="EMBL/GenBank/DDBJ databases">
        <authorList>
            <person name="Zhirakovskaya E."/>
        </authorList>
    </citation>
    <scope>NUCLEOTIDE SEQUENCE</scope>
</reference>
<dbReference type="Gene3D" id="3.40.50.450">
    <property type="match status" value="1"/>
</dbReference>
<evidence type="ECO:0000256" key="4">
    <source>
        <dbReference type="ARBA" id="ARBA00012055"/>
    </source>
</evidence>
<evidence type="ECO:0000256" key="9">
    <source>
        <dbReference type="ARBA" id="ARBA00022842"/>
    </source>
</evidence>
<evidence type="ECO:0000256" key="3">
    <source>
        <dbReference type="ARBA" id="ARBA00004679"/>
    </source>
</evidence>
<dbReference type="PRINTS" id="PR00476">
    <property type="entry name" value="PHFRCTKINASE"/>
</dbReference>
<dbReference type="Pfam" id="PF00365">
    <property type="entry name" value="PFK"/>
    <property type="match status" value="1"/>
</dbReference>
<sequence>MKKIGVLTGGADCPGMNAVIRGVVRKSMQEGYVVTGIKNGWQGIINNDMRILDLRITSGILDRGGTILGTSRMVSPLGDDVMETLAENFKRSGMDAIVAVGGENTLRIALDCYKKKGIPLVGVPKSIDNALSGTDYAFGFDTAVNVATACIDRLHTTAESHHRIIVIEVMGRHTGWIALESGIAGGAHITLIPEEPIDIEEISAVLKSRHKRGKNFTIVVVSEGAHILGYSTEVKATREHSEDIEAVSIGKLLGTLIRKETGYDVRVSVLGHIQRGGTPTSYDRIIATRFGVKAVELVQEKAFGKMASLHNNKMHSVEIEYAVEKHKTVDKKFYNTFKGFSE</sequence>
<name>A0A3B1DFZ2_9ZZZZ</name>
<dbReference type="InterPro" id="IPR035966">
    <property type="entry name" value="PKF_sf"/>
</dbReference>
<dbReference type="FunFam" id="3.40.50.460:FF:000002">
    <property type="entry name" value="ATP-dependent 6-phosphofructokinase"/>
    <property type="match status" value="1"/>
</dbReference>
<evidence type="ECO:0000256" key="6">
    <source>
        <dbReference type="ARBA" id="ARBA00022679"/>
    </source>
</evidence>
<dbReference type="GO" id="GO:0006002">
    <property type="term" value="P:fructose 6-phosphate metabolic process"/>
    <property type="evidence" value="ECO:0007669"/>
    <property type="project" value="InterPro"/>
</dbReference>
<evidence type="ECO:0000259" key="11">
    <source>
        <dbReference type="Pfam" id="PF00365"/>
    </source>
</evidence>
<comment type="pathway">
    <text evidence="3">Carbohydrate degradation; glycolysis; D-glyceraldehyde 3-phosphate and glycerone phosphate from D-glucose: step 3/4.</text>
</comment>
<dbReference type="InterPro" id="IPR015912">
    <property type="entry name" value="Phosphofructokinase_CS"/>
</dbReference>
<gene>
    <name evidence="12" type="ORF">MNBD_UNCLBAC01-1493</name>
</gene>
<dbReference type="InterPro" id="IPR012003">
    <property type="entry name" value="ATP_PFK_prok-type"/>
</dbReference>
<dbReference type="PROSITE" id="PS00433">
    <property type="entry name" value="PHOSPHOFRUCTOKINASE"/>
    <property type="match status" value="1"/>
</dbReference>
<evidence type="ECO:0000256" key="2">
    <source>
        <dbReference type="ARBA" id="ARBA00004496"/>
    </source>
</evidence>
<protein>
    <recommendedName>
        <fullName evidence="4">6-phosphofructokinase</fullName>
        <ecNumber evidence="4">2.7.1.11</ecNumber>
    </recommendedName>
</protein>
<evidence type="ECO:0000313" key="12">
    <source>
        <dbReference type="EMBL" id="VAX37781.1"/>
    </source>
</evidence>